<proteinExistence type="predicted"/>
<keyword evidence="2" id="KW-0648">Protein biosynthesis</keyword>
<dbReference type="AlphaFoldDB" id="A0A1S1HT74"/>
<protein>
    <submittedName>
        <fullName evidence="2">Elongation factor Tu</fullName>
    </submittedName>
</protein>
<organism evidence="2 3">
    <name type="scientific">Providencia stuartii</name>
    <dbReference type="NCBI Taxonomy" id="588"/>
    <lineage>
        <taxon>Bacteria</taxon>
        <taxon>Pseudomonadati</taxon>
        <taxon>Pseudomonadota</taxon>
        <taxon>Gammaproteobacteria</taxon>
        <taxon>Enterobacterales</taxon>
        <taxon>Morganellaceae</taxon>
        <taxon>Providencia</taxon>
    </lineage>
</organism>
<dbReference type="GO" id="GO:0003746">
    <property type="term" value="F:translation elongation factor activity"/>
    <property type="evidence" value="ECO:0007669"/>
    <property type="project" value="UniProtKB-KW"/>
</dbReference>
<feature type="signal peptide" evidence="1">
    <location>
        <begin position="1"/>
        <end position="18"/>
    </location>
</feature>
<feature type="chain" id="PRO_5010251148" evidence="1">
    <location>
        <begin position="19"/>
        <end position="259"/>
    </location>
</feature>
<accession>A0A1S1HT74</accession>
<keyword evidence="2" id="KW-0251">Elongation factor</keyword>
<evidence type="ECO:0000313" key="2">
    <source>
        <dbReference type="EMBL" id="OHT25455.1"/>
    </source>
</evidence>
<gene>
    <name evidence="2" type="ORF">A3Q29_14240</name>
</gene>
<evidence type="ECO:0000313" key="3">
    <source>
        <dbReference type="Proteomes" id="UP000179588"/>
    </source>
</evidence>
<keyword evidence="3" id="KW-1185">Reference proteome</keyword>
<dbReference type="EMBL" id="LVIE01000035">
    <property type="protein sequence ID" value="OHT25455.1"/>
    <property type="molecule type" value="Genomic_DNA"/>
</dbReference>
<keyword evidence="1" id="KW-0732">Signal</keyword>
<evidence type="ECO:0000256" key="1">
    <source>
        <dbReference type="SAM" id="SignalP"/>
    </source>
</evidence>
<sequence>MKTIYLILISLFSSSVFSATESAIILGNDYRYILVNELKGARFTTPKTNDSLIQQVKQSFDKSNIIFVVNMADGPTQKLRESILVARQSGHNSAQIYFHGKHLPREILTDDDFKKLMALSIDEVNELLNLYEIEITGVYYDWKAPFDEKFMLKESITDKFSPEKESLMTKIHSHAYVFTKEEAGNDVTIDDGSVLDFACQDIIGSATVRTQTPIDRGGNYSHIVLELDKPTPIPLHARCLGTLNNTLGMAFITILKSEK</sequence>
<reference evidence="2 3" key="1">
    <citation type="submission" date="2016-03" db="EMBL/GenBank/DDBJ databases">
        <title>Genome sequence of Providencia stuartii strain, isolated from the salivary glands of larval Lucilia sericata.</title>
        <authorList>
            <person name="Yuan Y."/>
            <person name="Zhang Y."/>
            <person name="Fu S."/>
            <person name="Crippen T.L."/>
            <person name="Visi D."/>
            <person name="Benbow M.E."/>
            <person name="Allen M."/>
            <person name="Tomberlin J.K."/>
            <person name="Sze S.-H."/>
            <person name="Tarone A.M."/>
        </authorList>
    </citation>
    <scope>NUCLEOTIDE SEQUENCE [LARGE SCALE GENOMIC DNA]</scope>
    <source>
        <strain evidence="2 3">Crippen</strain>
    </source>
</reference>
<dbReference type="Proteomes" id="UP000179588">
    <property type="component" value="Unassembled WGS sequence"/>
</dbReference>
<comment type="caution">
    <text evidence="2">The sequence shown here is derived from an EMBL/GenBank/DDBJ whole genome shotgun (WGS) entry which is preliminary data.</text>
</comment>
<name>A0A1S1HT74_PROST</name>